<dbReference type="PANTHER" id="PTHR30404:SF0">
    <property type="entry name" value="N-ACETYLMURAMOYL-L-ALANINE AMIDASE AMIC"/>
    <property type="match status" value="1"/>
</dbReference>
<dbReference type="Pfam" id="PF01832">
    <property type="entry name" value="Glucosaminidase"/>
    <property type="match status" value="1"/>
</dbReference>
<dbReference type="Gene3D" id="3.40.630.40">
    <property type="entry name" value="Zn-dependent exopeptidases"/>
    <property type="match status" value="1"/>
</dbReference>
<dbReference type="Proteomes" id="UP001165287">
    <property type="component" value="Unassembled WGS sequence"/>
</dbReference>
<dbReference type="SUPFAM" id="SSF53187">
    <property type="entry name" value="Zn-dependent exopeptidases"/>
    <property type="match status" value="1"/>
</dbReference>
<dbReference type="SUPFAM" id="SSF110997">
    <property type="entry name" value="Sporulation related repeat"/>
    <property type="match status" value="1"/>
</dbReference>
<proteinExistence type="predicted"/>
<protein>
    <submittedName>
        <fullName evidence="4">N-acetylmuramoyl-L-alanine amidase</fullName>
        <ecNumber evidence="4">3.5.1.28</ecNumber>
    </submittedName>
</protein>
<dbReference type="InterPro" id="IPR007730">
    <property type="entry name" value="SPOR-like_dom"/>
</dbReference>
<keyword evidence="5" id="KW-1185">Reference proteome</keyword>
<dbReference type="InterPro" id="IPR036680">
    <property type="entry name" value="SPOR-like_sf"/>
</dbReference>
<comment type="caution">
    <text evidence="4">The sequence shown here is derived from an EMBL/GenBank/DDBJ whole genome shotgun (WGS) entry which is preliminary data.</text>
</comment>
<dbReference type="InterPro" id="IPR002901">
    <property type="entry name" value="MGlyc_endo_b_GlcNAc-like_dom"/>
</dbReference>
<dbReference type="InterPro" id="IPR050695">
    <property type="entry name" value="N-acetylmuramoyl_amidase_3"/>
</dbReference>
<dbReference type="Gene3D" id="3.30.70.1070">
    <property type="entry name" value="Sporulation related repeat"/>
    <property type="match status" value="1"/>
</dbReference>
<dbReference type="GO" id="GO:0008745">
    <property type="term" value="F:N-acetylmuramoyl-L-alanine amidase activity"/>
    <property type="evidence" value="ECO:0007669"/>
    <property type="project" value="UniProtKB-EC"/>
</dbReference>
<name>A0ABS7UQS3_9BACI</name>
<feature type="domain" description="SPOR" evidence="3">
    <location>
        <begin position="210"/>
        <end position="289"/>
    </location>
</feature>
<accession>A0ABS7UQS3</accession>
<dbReference type="EC" id="3.5.1.28" evidence="4"/>
<dbReference type="PANTHER" id="PTHR30404">
    <property type="entry name" value="N-ACETYLMURAMOYL-L-ALANINE AMIDASE"/>
    <property type="match status" value="1"/>
</dbReference>
<dbReference type="RefSeq" id="WP_224138924.1">
    <property type="nucleotide sequence ID" value="NZ_JAIQUM010000018.1"/>
</dbReference>
<gene>
    <name evidence="4" type="ORF">K9V48_10320</name>
</gene>
<dbReference type="EMBL" id="JAIQUM010000018">
    <property type="protein sequence ID" value="MBZ5750636.1"/>
    <property type="molecule type" value="Genomic_DNA"/>
</dbReference>
<feature type="region of interest" description="Disordered" evidence="2">
    <location>
        <begin position="186"/>
        <end position="213"/>
    </location>
</feature>
<sequence>MVKIYLDPGHGGADPGAVGQGIKEKDIVLDIALKMRTILLNDYENIEVRMSRSNDSTRSLSQRSSDANSWGANYFLSLHCNAANGSAQGYEDYIHYSQSSSSNSAKYQNLIHSEVSKVNELQNRGKKKANFHVLRATAMPSILTENGFIDNSHDASLMKESSWRQKVAQGHVNGLAKAFNLKRKSAGVSDKSGTKGGSSNSGNASNSSTTSNSTSYKIIAGSFKSKENAVERITYLRSKGIESFVNTSTVSGDTFYRVQAGAFSSRENAEKQLTVIKNAGINDAFILTENIDAKQREVPSRTKETNSNQSKPVNENKPNQNDETIPVENTNADQANTSEYSILGPTYLSPEDMNRFVKQINPNAIELGYYYSTYGEYYGIRGDIAFAQAMNETNFLRFTGDVKAEQNNFSGLGATGSNNPGASFETPSDGVLAHLQHLFAYASTKPLPNKYPLLDPRFNLVNRGIATTWVGLNGKWAVPGTTYGQLILDIYQRNIKTTMQNLEEILEEIKSNK</sequence>
<dbReference type="Pfam" id="PF05036">
    <property type="entry name" value="SPOR"/>
    <property type="match status" value="1"/>
</dbReference>
<feature type="region of interest" description="Disordered" evidence="2">
    <location>
        <begin position="296"/>
        <end position="338"/>
    </location>
</feature>
<dbReference type="Pfam" id="PF01520">
    <property type="entry name" value="Amidase_3"/>
    <property type="match status" value="1"/>
</dbReference>
<evidence type="ECO:0000259" key="3">
    <source>
        <dbReference type="PROSITE" id="PS51724"/>
    </source>
</evidence>
<evidence type="ECO:0000313" key="4">
    <source>
        <dbReference type="EMBL" id="MBZ5750636.1"/>
    </source>
</evidence>
<evidence type="ECO:0000313" key="5">
    <source>
        <dbReference type="Proteomes" id="UP001165287"/>
    </source>
</evidence>
<reference evidence="4" key="1">
    <citation type="submission" date="2024-05" db="EMBL/GenBank/DDBJ databases">
        <title>Metabacillus sp. nov., isolated from the rhizosphere soil of tomato plants.</title>
        <authorList>
            <person name="Ma R."/>
        </authorList>
    </citation>
    <scope>NUCLEOTIDE SEQUENCE</scope>
    <source>
        <strain evidence="4">DBTR6</strain>
    </source>
</reference>
<feature type="compositionally biased region" description="Low complexity" evidence="2">
    <location>
        <begin position="197"/>
        <end position="213"/>
    </location>
</feature>
<evidence type="ECO:0000256" key="1">
    <source>
        <dbReference type="ARBA" id="ARBA00022801"/>
    </source>
</evidence>
<dbReference type="PROSITE" id="PS51724">
    <property type="entry name" value="SPOR"/>
    <property type="match status" value="1"/>
</dbReference>
<organism evidence="4 5">
    <name type="scientific">Metabacillus rhizolycopersici</name>
    <dbReference type="NCBI Taxonomy" id="2875709"/>
    <lineage>
        <taxon>Bacteria</taxon>
        <taxon>Bacillati</taxon>
        <taxon>Bacillota</taxon>
        <taxon>Bacilli</taxon>
        <taxon>Bacillales</taxon>
        <taxon>Bacillaceae</taxon>
        <taxon>Metabacillus</taxon>
    </lineage>
</organism>
<dbReference type="SMART" id="SM00646">
    <property type="entry name" value="Ami_3"/>
    <property type="match status" value="1"/>
</dbReference>
<feature type="compositionally biased region" description="Polar residues" evidence="2">
    <location>
        <begin position="305"/>
        <end position="338"/>
    </location>
</feature>
<keyword evidence="1 4" id="KW-0378">Hydrolase</keyword>
<dbReference type="InterPro" id="IPR002508">
    <property type="entry name" value="MurNAc-LAA_cat"/>
</dbReference>
<dbReference type="CDD" id="cd02696">
    <property type="entry name" value="MurNAc-LAA"/>
    <property type="match status" value="1"/>
</dbReference>
<evidence type="ECO:0000256" key="2">
    <source>
        <dbReference type="SAM" id="MobiDB-lite"/>
    </source>
</evidence>